<evidence type="ECO:0000256" key="3">
    <source>
        <dbReference type="SAM" id="Phobius"/>
    </source>
</evidence>
<dbReference type="PROSITE" id="PS00018">
    <property type="entry name" value="EF_HAND_1"/>
    <property type="match status" value="1"/>
</dbReference>
<keyword evidence="3" id="KW-0812">Transmembrane</keyword>
<dbReference type="Gene3D" id="1.10.238.10">
    <property type="entry name" value="EF-hand"/>
    <property type="match status" value="1"/>
</dbReference>
<dbReference type="InterPro" id="IPR018247">
    <property type="entry name" value="EF_Hand_1_Ca_BS"/>
</dbReference>
<keyword evidence="3" id="KW-0472">Membrane</keyword>
<sequence>MVQPLAEISVFYQVLFAFYVLFVITGVLNVLTGAFVQRACEFSKLDRDLVVQSEMNSHHAFLGAMKGIFEEVDADSTGKITWHNFREYLQNEHAQAYFSAHQLDTSDARELFLLLDVDEEDEVGIEDFILGCERLRGQARSSDVQTLLRESKRMGQKNIRALRKLEAQLSHIYSALRTSASVWPTDVAFATSRSPKPRTPGSMRSRCTPLGGTHMAQSQTTLGGSSPSPSPSPHQRQPAARSSERGISSTASNRSLRI</sequence>
<dbReference type="SUPFAM" id="SSF47473">
    <property type="entry name" value="EF-hand"/>
    <property type="match status" value="1"/>
</dbReference>
<dbReference type="GO" id="GO:0005509">
    <property type="term" value="F:calcium ion binding"/>
    <property type="evidence" value="ECO:0007669"/>
    <property type="project" value="InterPro"/>
</dbReference>
<feature type="compositionally biased region" description="Polar residues" evidence="2">
    <location>
        <begin position="215"/>
        <end position="224"/>
    </location>
</feature>
<keyword evidence="1" id="KW-0106">Calcium</keyword>
<feature type="region of interest" description="Disordered" evidence="2">
    <location>
        <begin position="190"/>
        <end position="258"/>
    </location>
</feature>
<feature type="transmembrane region" description="Helical" evidence="3">
    <location>
        <begin position="12"/>
        <end position="36"/>
    </location>
</feature>
<proteinExistence type="predicted"/>
<evidence type="ECO:0000313" key="5">
    <source>
        <dbReference type="EMBL" id="CAD9132459.1"/>
    </source>
</evidence>
<feature type="domain" description="EF-hand" evidence="4">
    <location>
        <begin position="60"/>
        <end position="95"/>
    </location>
</feature>
<reference evidence="5" key="1">
    <citation type="submission" date="2021-01" db="EMBL/GenBank/DDBJ databases">
        <authorList>
            <person name="Corre E."/>
            <person name="Pelletier E."/>
            <person name="Niang G."/>
            <person name="Scheremetjew M."/>
            <person name="Finn R."/>
            <person name="Kale V."/>
            <person name="Holt S."/>
            <person name="Cochrane G."/>
            <person name="Meng A."/>
            <person name="Brown T."/>
            <person name="Cohen L."/>
        </authorList>
    </citation>
    <scope>NUCLEOTIDE SEQUENCE</scope>
    <source>
        <strain evidence="5">OF101</strain>
    </source>
</reference>
<evidence type="ECO:0000259" key="4">
    <source>
        <dbReference type="PROSITE" id="PS50222"/>
    </source>
</evidence>
<accession>A0A7S1MKT1</accession>
<gene>
    <name evidence="5" type="ORF">ACAT0790_LOCUS22828</name>
</gene>
<dbReference type="EMBL" id="HBGE01037814">
    <property type="protein sequence ID" value="CAD9132459.1"/>
    <property type="molecule type" value="Transcribed_RNA"/>
</dbReference>
<protein>
    <recommendedName>
        <fullName evidence="4">EF-hand domain-containing protein</fullName>
    </recommendedName>
</protein>
<evidence type="ECO:0000256" key="2">
    <source>
        <dbReference type="SAM" id="MobiDB-lite"/>
    </source>
</evidence>
<keyword evidence="3" id="KW-1133">Transmembrane helix</keyword>
<name>A0A7S1MKT1_ALECA</name>
<dbReference type="AlphaFoldDB" id="A0A7S1MKT1"/>
<dbReference type="InterPro" id="IPR011992">
    <property type="entry name" value="EF-hand-dom_pair"/>
</dbReference>
<organism evidence="5">
    <name type="scientific">Alexandrium catenella</name>
    <name type="common">Red tide dinoflagellate</name>
    <name type="synonym">Gonyaulax catenella</name>
    <dbReference type="NCBI Taxonomy" id="2925"/>
    <lineage>
        <taxon>Eukaryota</taxon>
        <taxon>Sar</taxon>
        <taxon>Alveolata</taxon>
        <taxon>Dinophyceae</taxon>
        <taxon>Gonyaulacales</taxon>
        <taxon>Pyrocystaceae</taxon>
        <taxon>Alexandrium</taxon>
    </lineage>
</organism>
<feature type="compositionally biased region" description="Polar residues" evidence="2">
    <location>
        <begin position="245"/>
        <end position="258"/>
    </location>
</feature>
<dbReference type="InterPro" id="IPR002048">
    <property type="entry name" value="EF_hand_dom"/>
</dbReference>
<evidence type="ECO:0000256" key="1">
    <source>
        <dbReference type="ARBA" id="ARBA00022837"/>
    </source>
</evidence>
<dbReference type="PROSITE" id="PS50222">
    <property type="entry name" value="EF_HAND_2"/>
    <property type="match status" value="1"/>
</dbReference>